<evidence type="ECO:0000256" key="13">
    <source>
        <dbReference type="ARBA" id="ARBA00045533"/>
    </source>
</evidence>
<comment type="catalytic activity">
    <reaction evidence="1">
        <text>Cleavage of hydrophobic, N-terminal signal or leader sequences from secreted and periplasmic proteins.</text>
        <dbReference type="EC" id="3.4.21.89"/>
    </reaction>
</comment>
<keyword evidence="10" id="KW-0735">Signal-anchor</keyword>
<proteinExistence type="inferred from homology"/>
<gene>
    <name evidence="16" type="ORF">Sjap_011188</name>
</gene>
<keyword evidence="11 14" id="KW-1133">Transmembrane helix</keyword>
<dbReference type="GO" id="GO:0005787">
    <property type="term" value="C:signal peptidase complex"/>
    <property type="evidence" value="ECO:0007669"/>
    <property type="project" value="TreeGrafter"/>
</dbReference>
<name>A0AAP0JAU5_9MAGN</name>
<dbReference type="InterPro" id="IPR015927">
    <property type="entry name" value="Peptidase_S24_S26A/B/C"/>
</dbReference>
<evidence type="ECO:0000256" key="5">
    <source>
        <dbReference type="ARBA" id="ARBA00019685"/>
    </source>
</evidence>
<comment type="function">
    <text evidence="13">Catalytic component of the signal peptidase complex (SPC) which catalyzes the cleavage of N-terminal signal sequences from nascent proteins as they are translocated into the lumen of the endoplasmic reticulum. Specifically cleaves N-terminal signal peptides that contain a hydrophobic alpha-helix (h-region) shorter than 18-20 amino acids.</text>
</comment>
<dbReference type="GO" id="GO:0009003">
    <property type="term" value="F:signal peptidase activity"/>
    <property type="evidence" value="ECO:0007669"/>
    <property type="project" value="UniProtKB-EC"/>
</dbReference>
<evidence type="ECO:0000259" key="15">
    <source>
        <dbReference type="Pfam" id="PF00717"/>
    </source>
</evidence>
<dbReference type="EMBL" id="JBBNAE010000004">
    <property type="protein sequence ID" value="KAK9130701.1"/>
    <property type="molecule type" value="Genomic_DNA"/>
</dbReference>
<evidence type="ECO:0000256" key="14">
    <source>
        <dbReference type="SAM" id="Phobius"/>
    </source>
</evidence>
<dbReference type="PANTHER" id="PTHR10806">
    <property type="entry name" value="SIGNAL PEPTIDASE COMPLEX CATALYTIC SUBUNIT SEC11"/>
    <property type="match status" value="1"/>
</dbReference>
<protein>
    <recommendedName>
        <fullName evidence="5">Signal peptidase complex catalytic subunit SEC11</fullName>
        <ecNumber evidence="4">3.4.21.89</ecNumber>
    </recommendedName>
    <alternativeName>
        <fullName evidence="6">Signal peptidase complex catalytic subunit sec11</fullName>
    </alternativeName>
</protein>
<dbReference type="AlphaFoldDB" id="A0AAP0JAU5"/>
<accession>A0AAP0JAU5</accession>
<feature type="transmembrane region" description="Helical" evidence="14">
    <location>
        <begin position="20"/>
        <end position="50"/>
    </location>
</feature>
<dbReference type="GO" id="GO:0006465">
    <property type="term" value="P:signal peptide processing"/>
    <property type="evidence" value="ECO:0007669"/>
    <property type="project" value="InterPro"/>
</dbReference>
<evidence type="ECO:0000256" key="11">
    <source>
        <dbReference type="ARBA" id="ARBA00022989"/>
    </source>
</evidence>
<sequence length="176" mass="19427">MKWVPKSSTLELRQVLSQIIAFGILLSTALVTWQAMVCLSGSYSPVVVVLTGSMEPGFKRGDILFLSMSEDPIRVGEIIVFNIDGRKIPIVHRVVEVHEKRNTGVVDVLTKGDNNPTNDRPLYASGQHWLHQHHILGRAVGFLPYAGWTTVILTEKPIIKYILIGALGLLVVFSTG</sequence>
<evidence type="ECO:0000256" key="2">
    <source>
        <dbReference type="ARBA" id="ARBA00004648"/>
    </source>
</evidence>
<dbReference type="CDD" id="cd06530">
    <property type="entry name" value="S26_SPase_I"/>
    <property type="match status" value="1"/>
</dbReference>
<evidence type="ECO:0000256" key="7">
    <source>
        <dbReference type="ARBA" id="ARBA00022670"/>
    </source>
</evidence>
<evidence type="ECO:0000313" key="17">
    <source>
        <dbReference type="Proteomes" id="UP001417504"/>
    </source>
</evidence>
<dbReference type="Proteomes" id="UP001417504">
    <property type="component" value="Unassembled WGS sequence"/>
</dbReference>
<evidence type="ECO:0000256" key="8">
    <source>
        <dbReference type="ARBA" id="ARBA00022692"/>
    </source>
</evidence>
<feature type="domain" description="Peptidase S24/S26A/S26B/S26C" evidence="15">
    <location>
        <begin position="40"/>
        <end position="99"/>
    </location>
</feature>
<dbReference type="InterPro" id="IPR019533">
    <property type="entry name" value="Peptidase_S26"/>
</dbReference>
<evidence type="ECO:0000256" key="9">
    <source>
        <dbReference type="ARBA" id="ARBA00022801"/>
    </source>
</evidence>
<dbReference type="InterPro" id="IPR001733">
    <property type="entry name" value="Peptidase_S26B"/>
</dbReference>
<dbReference type="InterPro" id="IPR036286">
    <property type="entry name" value="LexA/Signal_pep-like_sf"/>
</dbReference>
<keyword evidence="9" id="KW-0378">Hydrolase</keyword>
<feature type="transmembrane region" description="Helical" evidence="14">
    <location>
        <begin position="158"/>
        <end position="175"/>
    </location>
</feature>
<comment type="similarity">
    <text evidence="3">Belongs to the peptidase S26B family.</text>
</comment>
<evidence type="ECO:0000256" key="3">
    <source>
        <dbReference type="ARBA" id="ARBA00011035"/>
    </source>
</evidence>
<dbReference type="PANTHER" id="PTHR10806:SF6">
    <property type="entry name" value="SIGNAL PEPTIDASE COMPLEX CATALYTIC SUBUNIT SEC11"/>
    <property type="match status" value="1"/>
</dbReference>
<evidence type="ECO:0000256" key="6">
    <source>
        <dbReference type="ARBA" id="ARBA00021755"/>
    </source>
</evidence>
<reference evidence="16 17" key="1">
    <citation type="submission" date="2024-01" db="EMBL/GenBank/DDBJ databases">
        <title>Genome assemblies of Stephania.</title>
        <authorList>
            <person name="Yang L."/>
        </authorList>
    </citation>
    <scope>NUCLEOTIDE SEQUENCE [LARGE SCALE GENOMIC DNA]</scope>
    <source>
        <strain evidence="16">QJT</strain>
        <tissue evidence="16">Leaf</tissue>
    </source>
</reference>
<keyword evidence="17" id="KW-1185">Reference proteome</keyword>
<dbReference type="SUPFAM" id="SSF51306">
    <property type="entry name" value="LexA/Signal peptidase"/>
    <property type="match status" value="1"/>
</dbReference>
<keyword evidence="12 14" id="KW-0472">Membrane</keyword>
<dbReference type="Pfam" id="PF00717">
    <property type="entry name" value="Peptidase_S24"/>
    <property type="match status" value="1"/>
</dbReference>
<evidence type="ECO:0000256" key="4">
    <source>
        <dbReference type="ARBA" id="ARBA00013208"/>
    </source>
</evidence>
<evidence type="ECO:0000256" key="1">
    <source>
        <dbReference type="ARBA" id="ARBA00000677"/>
    </source>
</evidence>
<keyword evidence="7" id="KW-0645">Protease</keyword>
<evidence type="ECO:0000256" key="10">
    <source>
        <dbReference type="ARBA" id="ARBA00022968"/>
    </source>
</evidence>
<dbReference type="GO" id="GO:0004252">
    <property type="term" value="F:serine-type endopeptidase activity"/>
    <property type="evidence" value="ECO:0007669"/>
    <property type="project" value="InterPro"/>
</dbReference>
<comment type="caution">
    <text evidence="16">The sequence shown here is derived from an EMBL/GenBank/DDBJ whole genome shotgun (WGS) entry which is preliminary data.</text>
</comment>
<evidence type="ECO:0000256" key="12">
    <source>
        <dbReference type="ARBA" id="ARBA00023136"/>
    </source>
</evidence>
<dbReference type="PRINTS" id="PR00728">
    <property type="entry name" value="SIGNALPTASE"/>
</dbReference>
<keyword evidence="8 14" id="KW-0812">Transmembrane</keyword>
<dbReference type="NCBIfam" id="TIGR02228">
    <property type="entry name" value="sigpep_I_arch"/>
    <property type="match status" value="1"/>
</dbReference>
<organism evidence="16 17">
    <name type="scientific">Stephania japonica</name>
    <dbReference type="NCBI Taxonomy" id="461633"/>
    <lineage>
        <taxon>Eukaryota</taxon>
        <taxon>Viridiplantae</taxon>
        <taxon>Streptophyta</taxon>
        <taxon>Embryophyta</taxon>
        <taxon>Tracheophyta</taxon>
        <taxon>Spermatophyta</taxon>
        <taxon>Magnoliopsida</taxon>
        <taxon>Ranunculales</taxon>
        <taxon>Menispermaceae</taxon>
        <taxon>Menispermoideae</taxon>
        <taxon>Cissampelideae</taxon>
        <taxon>Stephania</taxon>
    </lineage>
</organism>
<evidence type="ECO:0000313" key="16">
    <source>
        <dbReference type="EMBL" id="KAK9130701.1"/>
    </source>
</evidence>
<dbReference type="EC" id="3.4.21.89" evidence="4"/>
<comment type="subcellular location">
    <subcellularLocation>
        <location evidence="2">Endoplasmic reticulum membrane</location>
        <topology evidence="2">Single-pass type II membrane protein</topology>
    </subcellularLocation>
</comment>
<dbReference type="FunFam" id="2.10.109.10:FF:000003">
    <property type="entry name" value="Signal peptidase complex catalytic subunit SEC11"/>
    <property type="match status" value="1"/>
</dbReference>